<dbReference type="InterPro" id="IPR013785">
    <property type="entry name" value="Aldolase_TIM"/>
</dbReference>
<name>D7C5Q4_STRBB</name>
<dbReference type="eggNOG" id="COG1902">
    <property type="taxonomic scope" value="Bacteria"/>
</dbReference>
<dbReference type="CDD" id="cd02933">
    <property type="entry name" value="OYE_like_FMN"/>
    <property type="match status" value="1"/>
</dbReference>
<feature type="domain" description="NADH:flavin oxidoreductase/NADH oxidase N-terminal" evidence="5">
    <location>
        <begin position="8"/>
        <end position="346"/>
    </location>
</feature>
<feature type="region of interest" description="Disordered" evidence="4">
    <location>
        <begin position="375"/>
        <end position="417"/>
    </location>
</feature>
<keyword evidence="7" id="KW-1185">Reference proteome</keyword>
<dbReference type="STRING" id="749414.SBI_09315"/>
<gene>
    <name evidence="6" type="ordered locus">SBI_09315</name>
</gene>
<evidence type="ECO:0000256" key="3">
    <source>
        <dbReference type="ARBA" id="ARBA00023002"/>
    </source>
</evidence>
<organism evidence="6 7">
    <name type="scientific">Streptomyces bingchenggensis (strain BCW-1)</name>
    <dbReference type="NCBI Taxonomy" id="749414"/>
    <lineage>
        <taxon>Bacteria</taxon>
        <taxon>Bacillati</taxon>
        <taxon>Actinomycetota</taxon>
        <taxon>Actinomycetes</taxon>
        <taxon>Kitasatosporales</taxon>
        <taxon>Streptomycetaceae</taxon>
        <taxon>Streptomyces</taxon>
    </lineage>
</organism>
<evidence type="ECO:0000313" key="6">
    <source>
        <dbReference type="EMBL" id="ADI12433.1"/>
    </source>
</evidence>
<accession>D7C5Q4</accession>
<dbReference type="HOGENOM" id="CLU_012153_0_0_11"/>
<dbReference type="InterPro" id="IPR001155">
    <property type="entry name" value="OxRdtase_FMN_N"/>
</dbReference>
<dbReference type="AlphaFoldDB" id="D7C5Q4"/>
<dbReference type="SUPFAM" id="SSF51395">
    <property type="entry name" value="FMN-linked oxidoreductases"/>
    <property type="match status" value="1"/>
</dbReference>
<dbReference type="KEGG" id="sbh:SBI_09315"/>
<dbReference type="Proteomes" id="UP000000377">
    <property type="component" value="Chromosome"/>
</dbReference>
<dbReference type="RefSeq" id="WP_014181880.1">
    <property type="nucleotide sequence ID" value="NC_016582.1"/>
</dbReference>
<proteinExistence type="inferred from homology"/>
<evidence type="ECO:0000313" key="7">
    <source>
        <dbReference type="Proteomes" id="UP000000377"/>
    </source>
</evidence>
<dbReference type="PANTHER" id="PTHR22893:SF91">
    <property type="entry name" value="NADPH DEHYDROGENASE 2-RELATED"/>
    <property type="match status" value="1"/>
</dbReference>
<evidence type="ECO:0000256" key="2">
    <source>
        <dbReference type="ARBA" id="ARBA00005979"/>
    </source>
</evidence>
<comment type="cofactor">
    <cofactor evidence="1">
        <name>FMN</name>
        <dbReference type="ChEBI" id="CHEBI:58210"/>
    </cofactor>
</comment>
<dbReference type="EMBL" id="CP002047">
    <property type="protein sequence ID" value="ADI12433.1"/>
    <property type="molecule type" value="Genomic_DNA"/>
</dbReference>
<comment type="similarity">
    <text evidence="2">Belongs to the NADH:flavin oxidoreductase/NADH oxidase family.</text>
</comment>
<dbReference type="Gene3D" id="3.20.20.70">
    <property type="entry name" value="Aldolase class I"/>
    <property type="match status" value="1"/>
</dbReference>
<dbReference type="InterPro" id="IPR045247">
    <property type="entry name" value="Oye-like"/>
</dbReference>
<evidence type="ECO:0000256" key="1">
    <source>
        <dbReference type="ARBA" id="ARBA00001917"/>
    </source>
</evidence>
<protein>
    <submittedName>
        <fullName evidence="6">NADH:flavin oxidoreductase/NADH oxidase</fullName>
    </submittedName>
</protein>
<dbReference type="GO" id="GO:0016628">
    <property type="term" value="F:oxidoreductase activity, acting on the CH-CH group of donors, NAD or NADP as acceptor"/>
    <property type="evidence" value="ECO:0007669"/>
    <property type="project" value="UniProtKB-ARBA"/>
</dbReference>
<feature type="compositionally biased region" description="Low complexity" evidence="4">
    <location>
        <begin position="375"/>
        <end position="386"/>
    </location>
</feature>
<dbReference type="PANTHER" id="PTHR22893">
    <property type="entry name" value="NADH OXIDOREDUCTASE-RELATED"/>
    <property type="match status" value="1"/>
</dbReference>
<dbReference type="PATRIC" id="fig|749414.3.peg.9596"/>
<keyword evidence="3" id="KW-0560">Oxidoreductase</keyword>
<dbReference type="GO" id="GO:0005829">
    <property type="term" value="C:cytosol"/>
    <property type="evidence" value="ECO:0007669"/>
    <property type="project" value="UniProtKB-ARBA"/>
</dbReference>
<reference evidence="6 7" key="1">
    <citation type="journal article" date="2010" name="J. Bacteriol.">
        <title>Genome sequence of the milbemycin-producing bacterium Streptomyces bingchenggensis.</title>
        <authorList>
            <person name="Wang X.J."/>
            <person name="Yan Y.J."/>
            <person name="Zhang B."/>
            <person name="An J."/>
            <person name="Wang J.J."/>
            <person name="Tian J."/>
            <person name="Jiang L."/>
            <person name="Chen Y.H."/>
            <person name="Huang S.X."/>
            <person name="Yin M."/>
            <person name="Zhang J."/>
            <person name="Gao A.L."/>
            <person name="Liu C.X."/>
            <person name="Zhu Z.X."/>
            <person name="Xiang W.S."/>
        </authorList>
    </citation>
    <scope>NUCLEOTIDE SEQUENCE [LARGE SCALE GENOMIC DNA]</scope>
    <source>
        <strain evidence="6 7">BCW-1</strain>
    </source>
</reference>
<dbReference type="GO" id="GO:0010181">
    <property type="term" value="F:FMN binding"/>
    <property type="evidence" value="ECO:0007669"/>
    <property type="project" value="InterPro"/>
</dbReference>
<evidence type="ECO:0000259" key="5">
    <source>
        <dbReference type="Pfam" id="PF00724"/>
    </source>
</evidence>
<dbReference type="Pfam" id="PF00724">
    <property type="entry name" value="Oxidored_FMN"/>
    <property type="match status" value="1"/>
</dbReference>
<sequence length="417" mass="45581">MTSSTQPLLQPYQMRDLTLANRMVMAPLTRARARNRDLLPGDLHAHYYAQRASAGLIISEGMWISRDAIGWHDVPGLFTDEQVARWKQVTDAVHRARGVIFAQLWHTGSASHPDFFDGRPPLAPSAVDPGLLAPTSTGRKPTVEPLAMSEHDIRQAVADFATAARNAMHAGFDGVQLQAGFNYLISQFLNPRTNVRTDRYGGSIENRARFLFEVVEAVGAHVDLRRVGVKAGPAWAERGAFVSGSEALADSEYVLGRLNDYNLSHLLLMGMMADPAAGPLADLSGDEMFRHFRKVYQGTVIANVGFDQHRGNAILADGLADLVAYGQAFIANPDLPARFAAHAPLNEPKQDLFYGPDAAGYTDYPRLERWSEMAAPAARRPAATARKLAGRRRKRSADTVPPGNHEGTPITRAGEQT</sequence>
<evidence type="ECO:0000256" key="4">
    <source>
        <dbReference type="SAM" id="MobiDB-lite"/>
    </source>
</evidence>
<dbReference type="FunFam" id="3.20.20.70:FF:000059">
    <property type="entry name" value="N-ethylmaleimide reductase, FMN-linked"/>
    <property type="match status" value="1"/>
</dbReference>